<proteinExistence type="predicted"/>
<feature type="transmembrane region" description="Helical" evidence="6">
    <location>
        <begin position="103"/>
        <end position="128"/>
    </location>
</feature>
<accession>A0A3L6ZPH1</accession>
<keyword evidence="4 6" id="KW-1133">Transmembrane helix</keyword>
<feature type="transmembrane region" description="Helical" evidence="6">
    <location>
        <begin position="460"/>
        <end position="478"/>
    </location>
</feature>
<dbReference type="PANTHER" id="PTHR43243">
    <property type="entry name" value="INNER MEMBRANE TRANSPORTER YGJI-RELATED"/>
    <property type="match status" value="1"/>
</dbReference>
<feature type="transmembrane region" description="Helical" evidence="6">
    <location>
        <begin position="148"/>
        <end position="171"/>
    </location>
</feature>
<dbReference type="GO" id="GO:0016020">
    <property type="term" value="C:membrane"/>
    <property type="evidence" value="ECO:0007669"/>
    <property type="project" value="UniProtKB-SubCell"/>
</dbReference>
<evidence type="ECO:0000256" key="3">
    <source>
        <dbReference type="ARBA" id="ARBA00022692"/>
    </source>
</evidence>
<evidence type="ECO:0000256" key="5">
    <source>
        <dbReference type="ARBA" id="ARBA00023136"/>
    </source>
</evidence>
<organism evidence="7 8">
    <name type="scientific">Mycetocola manganoxydans</name>
    <dbReference type="NCBI Taxonomy" id="699879"/>
    <lineage>
        <taxon>Bacteria</taxon>
        <taxon>Bacillati</taxon>
        <taxon>Actinomycetota</taxon>
        <taxon>Actinomycetes</taxon>
        <taxon>Micrococcales</taxon>
        <taxon>Microbacteriaceae</taxon>
        <taxon>Mycetocola</taxon>
    </lineage>
</organism>
<gene>
    <name evidence="7" type="ORF">D9V29_11300</name>
</gene>
<dbReference type="GO" id="GO:0015171">
    <property type="term" value="F:amino acid transmembrane transporter activity"/>
    <property type="evidence" value="ECO:0007669"/>
    <property type="project" value="TreeGrafter"/>
</dbReference>
<protein>
    <submittedName>
        <fullName evidence="7">Amino acid permease</fullName>
    </submittedName>
</protein>
<dbReference type="Pfam" id="PF13520">
    <property type="entry name" value="AA_permease_2"/>
    <property type="match status" value="1"/>
</dbReference>
<dbReference type="PIRSF" id="PIRSF006060">
    <property type="entry name" value="AA_transporter"/>
    <property type="match status" value="1"/>
</dbReference>
<keyword evidence="2" id="KW-0813">Transport</keyword>
<feature type="transmembrane region" description="Helical" evidence="6">
    <location>
        <begin position="280"/>
        <end position="306"/>
    </location>
</feature>
<dbReference type="InterPro" id="IPR002293">
    <property type="entry name" value="AA/rel_permease1"/>
</dbReference>
<dbReference type="PANTHER" id="PTHR43243:SF4">
    <property type="entry name" value="CATIONIC AMINO ACID TRANSPORTER 4"/>
    <property type="match status" value="1"/>
</dbReference>
<evidence type="ECO:0000256" key="2">
    <source>
        <dbReference type="ARBA" id="ARBA00022448"/>
    </source>
</evidence>
<keyword evidence="5 6" id="KW-0472">Membrane</keyword>
<feature type="transmembrane region" description="Helical" evidence="6">
    <location>
        <begin position="61"/>
        <end position="82"/>
    </location>
</feature>
<keyword evidence="8" id="KW-1185">Reference proteome</keyword>
<dbReference type="AlphaFoldDB" id="A0A3L6ZPH1"/>
<feature type="transmembrane region" description="Helical" evidence="6">
    <location>
        <begin position="178"/>
        <end position="201"/>
    </location>
</feature>
<feature type="transmembrane region" description="Helical" evidence="6">
    <location>
        <begin position="326"/>
        <end position="355"/>
    </location>
</feature>
<comment type="subcellular location">
    <subcellularLocation>
        <location evidence="1">Membrane</location>
        <topology evidence="1">Multi-pass membrane protein</topology>
    </subcellularLocation>
</comment>
<keyword evidence="3 6" id="KW-0812">Transmembrane</keyword>
<feature type="transmembrane region" description="Helical" evidence="6">
    <location>
        <begin position="435"/>
        <end position="454"/>
    </location>
</feature>
<dbReference type="Gene3D" id="1.20.1740.10">
    <property type="entry name" value="Amino acid/polyamine transporter I"/>
    <property type="match status" value="1"/>
</dbReference>
<dbReference type="RefSeq" id="WP_121673430.1">
    <property type="nucleotide sequence ID" value="NZ_BMXM01000008.1"/>
</dbReference>
<sequence>MSLWRTKSIEDSLADSHLEHRSLKRTLGTWDLMVMGVAVAVGAGIFSVGARAAGDYAGPSVSLAFVLAAVTCALAIMCYAEFASTVPVAGSAYTFTYATLGELLAWIIGWDLILEMLTAAAVIAKYWGIYLSLVFELWNWNVPDTINVLGLEVSWGPFVIVAVFTTLLVLGTQLSARVGAVFTIIKVAIVLFVIVVGAFFVKVENYSPFIPEERPTEGGTGDAWSQSLFSFLTGAAPAQYGVFGLLAGASLVFFAFIGFDVVATSAEEVRDPQKNLPRGIFGGLAIVTVLYIGVSLVLTGMVPYTTLAEAEDPSLATAFVAVGADWAAQVISVGILAGLTTVIMVLLLGLARVLFAMSRDGLLPRSLSVTSDKRRTPVRIQILTGVVVALIAGLTDVGLLEEMINIGTLSAFVLVSIAVIVLRKKRPDLPRAFKVPLSPFLPILSAVLCLWLMLNLTTLTWVRFGIWLAIGLLIYFVYGRRNSVLGREQARLASTAPDPAAD</sequence>
<feature type="transmembrane region" description="Helical" evidence="6">
    <location>
        <begin position="238"/>
        <end position="259"/>
    </location>
</feature>
<name>A0A3L6ZPH1_9MICO</name>
<evidence type="ECO:0000313" key="8">
    <source>
        <dbReference type="Proteomes" id="UP000270299"/>
    </source>
</evidence>
<dbReference type="Proteomes" id="UP000270299">
    <property type="component" value="Unassembled WGS sequence"/>
</dbReference>
<feature type="transmembrane region" description="Helical" evidence="6">
    <location>
        <begin position="403"/>
        <end position="423"/>
    </location>
</feature>
<feature type="transmembrane region" description="Helical" evidence="6">
    <location>
        <begin position="376"/>
        <end position="397"/>
    </location>
</feature>
<feature type="transmembrane region" description="Helical" evidence="6">
    <location>
        <begin position="30"/>
        <end position="49"/>
    </location>
</feature>
<dbReference type="OrthoDB" id="9762947at2"/>
<dbReference type="EMBL" id="RCUV01000012">
    <property type="protein sequence ID" value="RLP69854.1"/>
    <property type="molecule type" value="Genomic_DNA"/>
</dbReference>
<evidence type="ECO:0000256" key="6">
    <source>
        <dbReference type="SAM" id="Phobius"/>
    </source>
</evidence>
<evidence type="ECO:0000256" key="1">
    <source>
        <dbReference type="ARBA" id="ARBA00004141"/>
    </source>
</evidence>
<evidence type="ECO:0000313" key="7">
    <source>
        <dbReference type="EMBL" id="RLP69854.1"/>
    </source>
</evidence>
<comment type="caution">
    <text evidence="7">The sequence shown here is derived from an EMBL/GenBank/DDBJ whole genome shotgun (WGS) entry which is preliminary data.</text>
</comment>
<evidence type="ECO:0000256" key="4">
    <source>
        <dbReference type="ARBA" id="ARBA00022989"/>
    </source>
</evidence>
<reference evidence="7 8" key="1">
    <citation type="submission" date="2018-10" db="EMBL/GenBank/DDBJ databases">
        <authorList>
            <person name="Li J."/>
        </authorList>
    </citation>
    <scope>NUCLEOTIDE SEQUENCE [LARGE SCALE GENOMIC DNA]</scope>
    <source>
        <strain evidence="7 8">CCTCC AB209002</strain>
    </source>
</reference>